<protein>
    <submittedName>
        <fullName evidence="1">Uncharacterized protein</fullName>
    </submittedName>
</protein>
<evidence type="ECO:0000313" key="2">
    <source>
        <dbReference type="Proteomes" id="UP001375539"/>
    </source>
</evidence>
<reference evidence="1" key="1">
    <citation type="submission" date="2024-03" db="EMBL/GenBank/DDBJ databases">
        <title>Novel Streptomyces species of biotechnological and ecological value are a feature of Machair soil.</title>
        <authorList>
            <person name="Prole J.R."/>
            <person name="Goodfellow M."/>
            <person name="Allenby N."/>
            <person name="Ward A.C."/>
        </authorList>
    </citation>
    <scope>NUCLEOTIDE SEQUENCE</scope>
    <source>
        <strain evidence="1">MS1.AVA.4</strain>
    </source>
</reference>
<comment type="caution">
    <text evidence="1">The sequence shown here is derived from an EMBL/GenBank/DDBJ whole genome shotgun (WGS) entry which is preliminary data.</text>
</comment>
<sequence>MSTVILNPAAGQGPGRGATATGATAHHTHRFGDVLRAVKVFVTTAFGVAILGEYSEEAGVRRHL</sequence>
<keyword evidence="2" id="KW-1185">Reference proteome</keyword>
<dbReference type="EMBL" id="JBBKAI010000002">
    <property type="protein sequence ID" value="MEJ8658074.1"/>
    <property type="molecule type" value="Genomic_DNA"/>
</dbReference>
<dbReference type="Proteomes" id="UP001375539">
    <property type="component" value="Unassembled WGS sequence"/>
</dbReference>
<name>A0ACC6QI76_9ACTN</name>
<evidence type="ECO:0000313" key="1">
    <source>
        <dbReference type="EMBL" id="MEJ8658074.1"/>
    </source>
</evidence>
<organism evidence="1 2">
    <name type="scientific">Streptomyces pratisoli</name>
    <dbReference type="NCBI Taxonomy" id="3139917"/>
    <lineage>
        <taxon>Bacteria</taxon>
        <taxon>Bacillati</taxon>
        <taxon>Actinomycetota</taxon>
        <taxon>Actinomycetes</taxon>
        <taxon>Kitasatosporales</taxon>
        <taxon>Streptomycetaceae</taxon>
        <taxon>Streptomyces</taxon>
    </lineage>
</organism>
<accession>A0ACC6QI76</accession>
<proteinExistence type="predicted"/>
<gene>
    <name evidence="1" type="ORF">WKI58_16315</name>
</gene>